<dbReference type="GO" id="GO:0003723">
    <property type="term" value="F:RNA binding"/>
    <property type="evidence" value="ECO:0007669"/>
    <property type="project" value="TreeGrafter"/>
</dbReference>
<dbReference type="Pfam" id="PF21010">
    <property type="entry name" value="HA2_C"/>
    <property type="match status" value="1"/>
</dbReference>
<feature type="region of interest" description="Disordered" evidence="11">
    <location>
        <begin position="77"/>
        <end position="115"/>
    </location>
</feature>
<dbReference type="InterPro" id="IPR007502">
    <property type="entry name" value="Helicase-assoc_dom"/>
</dbReference>
<dbReference type="SMART" id="SM00847">
    <property type="entry name" value="HA2"/>
    <property type="match status" value="1"/>
</dbReference>
<evidence type="ECO:0000256" key="9">
    <source>
        <dbReference type="ARBA" id="ARBA00047984"/>
    </source>
</evidence>
<feature type="compositionally biased region" description="Basic and acidic residues" evidence="11">
    <location>
        <begin position="1627"/>
        <end position="1636"/>
    </location>
</feature>
<feature type="compositionally biased region" description="Low complexity" evidence="11">
    <location>
        <begin position="90"/>
        <end position="111"/>
    </location>
</feature>
<protein>
    <recommendedName>
        <fullName evidence="3">RNA helicase</fullName>
        <ecNumber evidence="3">3.6.4.13</ecNumber>
    </recommendedName>
</protein>
<dbReference type="EnsemblMetazoa" id="AMIN003619-RA">
    <property type="protein sequence ID" value="AMIN003619-PA"/>
    <property type="gene ID" value="AMIN003619"/>
</dbReference>
<keyword evidence="5" id="KW-0378">Hydrolase</keyword>
<feature type="region of interest" description="Disordered" evidence="11">
    <location>
        <begin position="1573"/>
        <end position="1641"/>
    </location>
</feature>
<dbReference type="EC" id="3.6.4.13" evidence="3"/>
<organism evidence="16 17">
    <name type="scientific">Anopheles minimus</name>
    <dbReference type="NCBI Taxonomy" id="112268"/>
    <lineage>
        <taxon>Eukaryota</taxon>
        <taxon>Metazoa</taxon>
        <taxon>Ecdysozoa</taxon>
        <taxon>Arthropoda</taxon>
        <taxon>Hexapoda</taxon>
        <taxon>Insecta</taxon>
        <taxon>Pterygota</taxon>
        <taxon>Neoptera</taxon>
        <taxon>Endopterygota</taxon>
        <taxon>Diptera</taxon>
        <taxon>Nematocera</taxon>
        <taxon>Culicoidea</taxon>
        <taxon>Culicidae</taxon>
        <taxon>Anophelinae</taxon>
        <taxon>Anopheles</taxon>
    </lineage>
</organism>
<dbReference type="InterPro" id="IPR011709">
    <property type="entry name" value="DEAD-box_helicase_OB_fold"/>
</dbReference>
<dbReference type="Pfam" id="PF00271">
    <property type="entry name" value="Helicase_C"/>
    <property type="match status" value="1"/>
</dbReference>
<sequence length="3344" mass="371684">ATTAKGVGNRTAKINKKRLNQINIARNTSITSAQLNAAVPLVNIRRAPSDRSVLSEIDRQIVPRKQGITNLLARPITVAGGTPAPPSSVSERSLTSKASSSRASSSVPSTLTNASQKDIKVPVSSVSVAAAGSGHAEGVTGHGAVNGGGGLLKSAASASSLEYPVTGTKPAQSARGTGHQQRFNGSKEKLDHAHHHHLHHHHQHQPHHLHTQHHHPHTQHSRTASAQMAQMATVSTNHLNKFPPGGATGGSSATVGDEGLLNERGVDIGGSGLSSSMEQLTAISFVGPEKAAAGRKEQQQQTSPSKSRVAELQVHLEKLQSENLRLEQKVHEMTSGQEELLLLRDEIVQLKASHEQSNGELHRLLNENESLRDRLKTVVQSPLSDSEKQQLIRNTQRLHSSAPASIALPNVSVNMDAEGTPCVTPDWDKQSSSSEIAVACLQDKIIQQSEFYTPPKTPGTVGSLMSVAATTSSTAARRNEQLTRSYNRISSKIVNRQHSLASFDQRAQYGGSPMPGKPLVQKRLLDRYGPVGVNGAPLQQQQPPSMNGSTSGSRYALVPVEEIPFNVVRKYSVVNETQLSLGVTGSATRSEEFLDRVGSVPNLNGRAREQSRFGGTDGISRTHEEEEGDDDEDNDGVHNLSDQFRSLPPMMSSHSTALDQHSGSRLKNAFSSDFGSKSFILYDQRNNQRFEMVPTEEDEELVDENQEIIQMHNGRAHRYAIIPSIADDEDETCLSNGGNGTEEPPTAIHRTPSSISGQHRGVSSVQVSRRETPKPNIPVGGTGSVTNTPSKVPHPGREETTPKKNPATQKLHELLTTPQKASNPQWRGYPSSPSPFSATTPNTTPRRGVPAPGGPPAIMVSSTPKQPQPPMMIPTTAIISPRLNSDIYSEKPLPDPEKPGNWGALPNGSKSWRKMANASATIGAVSLMLILCGFMNSGLSLYMTAKLGREFYLDMGILAGFSAIALGILGFKSRQCDWLPNRNYMSGFVLVTIFSLLNCCAEVILMTMHPYPGTPLNDVTTGIILGLSSLIILLISLGAITSRWCRAPPPDNRVDVCTSAAYDAIMEETHYSTNEELQATLQELADLQSQIMELQTDNERLVEEKDVIFQSLCRQTEKLEDSRIQIGTLQKLLLREPIQQDMVPTDREQKLIELLKNAQDERECLMLKQEDLHAELNELKAIIDERNGEVTRARGRISMLESSLDAANAEQKDANAQLMESKEDASVKLIEISRLTTLLENARAKIDELEQDRAMGDKTDLEELLDVARKEKDQLETQIASFQEQVSISQCEIQKLKDQLARLNEECKVVRNNAKCVISDLEYKNETVTQEKQKMATDFQQLQESINELQVQNKCLLEDKSQLETLLSETQKHLGETERQLMEKTEELNQETRLRKQEADEWEHFQSDLLMTVRVANDFKTEAQNAREKLALDNKALREKVRVLEQQIEQLNKQSLKGIGNAHDVQLSYERLNVLKQDLSASAENLNTFDRNVDEFSYRVQLLRKQMHNFSLDRNSSSTIALMDDPSKNEDQVQSPPPRLVQDSDSDMAPPLPKTKPPKLVVRFADEHSSVETLDSTEYDYSDSDQDDSEVIDSGRRKSTPFEGNQQRKSPSSESISEASVQASDEEISKEVREYQDNSPAFRPIAASQSTDNLFHSPYALFKPIPRFASKSTQDLSSSGSYNKQHKHRHRALNSTDFGSGLFYSKSSDDLILRDIDRLTQKPATNLSKFQQHNEQGEVGVEPARRHSLNTSQKNLSESSSLEQQSKPESRKPLPLPRTDSEQNLAAQKTIVYVIDEQTDQFVLEEELQKLITSKETQSQSLITTVQQEMAVRRQQKSAIQRQDSRLSVKSLIESIENSAKQVTCGISTPNSIPTRGAVPVLASTAFQLTIGNNISKGHVNGNNNDENNVIQIPVQPSAIVQSGALPAKSPLREQQQPTVGSNVNSNSKPNASADTVILMKKSNLITSNNGCNTTLNPAIISHKTMDYVRRNSYNDISERKDPLNALVKNGGSKRNALLKWCQNKTVGYRNIDITNFSSSWNDGLALCAIMHSYLPDRVPYDKLNQNDKRRNFSLAFTAAESVGIQTSLSIDEMCLQERPDWQQQVKILKMGKRRFNEKGRQKVETIIDDSETKKIKLDFAGGDEYGVQNDSNALVLPSKKRATKIKKDRTVVTKILSKKQRKKLEKIVDQKKKKENRTALIASLVAVQASKEDLSGFRKLSEVQTKGLKQHFKEQKYGVTLVEKVAKHAKTNGVVKIKSLVGSRRKRLALLRQADPSLEEGEKGEYDPNIVGLNDSSSSSSEDEFENPGEKEESDTVANEQDESAHPKEGENESDNTSAPPAPLESKEPTKSSPEVAPIDAKVETPAVVDRKPATYIHVDRDPKVQADRLKLPILGEEQVIMETISENKITILAGETGSGKTTQIPQFLYEAGYGERGLIGITEPRRVAAVSMSKRVAMEMNLSTDVVSYLIRYEGNVTEHTKIKFMTDGVLLKEIEVDFLLNKYSCIILDEAHERSVYTDILMGLLSRIVRLREKRGNNPLRVIIMSATLRVQDFTENKKLFLDTPPVISIDSRQFPVTVHFNKTTSDDYLREAFLKTVKIHTKLPEGGILVFLTGQKEVNTMVRKLRKMFPYHGDKEEVVTTEKKANEEEAPDVEDEFDNIYRGKIAHKRPKLKTTKKQKRDTASVPTLPRINLDAYDLPHVDDAEGDLAEANGTESEAEDETDDELDLENLSTSVSALRKSQPLWVLPLYSMLSPEKQQRIFKATPAGARLCVVATNVAETSLTIPDIRYVVDTGRQKTKLYDKTTGVTAFVVTYTSKASANQRAGRAGRVAPGHCYRLYSSAVYNYEFVDYAPPEVQQKPVDGLVLQMKCMGIDKVTNFPFPSPPDPIQLQSAEQRLLQLGALEEIIVRAPERSQKVQKNQTLTRVTELGRTMAAFPVAPRFGKILALSHQHALLPYAICLVAALSVQEVLEEVSLSEADNNTESGKRWRQKRKVWAGTGESLLLGDPMILLKAVGAAEHANSKGMLEEFCEENGIRLKAIREIRKLRVQLTNEVNANLLDMNLVVDPDMPPPTGTQIRLLRQLLLVGMADQIARKLPESEIKLKADARRLKHAYNLPMIDEPVFLHASSVLRREHPEWVCYQEAYEAIVPTTEGEDAAGEQEDNKTKMFLRGITAIEPGWLPKFVPNVCNVIDVLEEPIAPSYNAQTDTIECHVKATIGKTSWALPSALVDMPKNFLRCKYLLKFILSGVIFKRLKQFRKSLLSSPDSVLKQYSSAVPRIDAALKLMLANEIFNAQRFHDLWKTDPKFFLNEYRDFLPVSCHEDVGRLWPPSENNQMW</sequence>
<feature type="coiled-coil region" evidence="10">
    <location>
        <begin position="309"/>
        <end position="381"/>
    </location>
</feature>
<feature type="region of interest" description="Disordered" evidence="11">
    <location>
        <begin position="733"/>
        <end position="853"/>
    </location>
</feature>
<feature type="coiled-coil region" evidence="10">
    <location>
        <begin position="1077"/>
        <end position="1104"/>
    </location>
</feature>
<keyword evidence="17" id="KW-1185">Reference proteome</keyword>
<comment type="similarity">
    <text evidence="2">Belongs to the cytospin-A family.</text>
</comment>
<dbReference type="InterPro" id="IPR014001">
    <property type="entry name" value="Helicase_ATP-bd"/>
</dbReference>
<evidence type="ECO:0000259" key="14">
    <source>
        <dbReference type="PROSITE" id="PS51192"/>
    </source>
</evidence>
<feature type="compositionally biased region" description="Polar residues" evidence="11">
    <location>
        <begin position="1933"/>
        <end position="1951"/>
    </location>
</feature>
<name>A0A182VZW3_9DIPT</name>
<keyword evidence="12" id="KW-0812">Transmembrane</keyword>
<dbReference type="InterPro" id="IPR048333">
    <property type="entry name" value="HA2_WH"/>
</dbReference>
<feature type="coiled-coil region" evidence="10">
    <location>
        <begin position="1148"/>
        <end position="1454"/>
    </location>
</feature>
<dbReference type="Pfam" id="PF23362">
    <property type="entry name" value="DHX37_C"/>
    <property type="match status" value="1"/>
</dbReference>
<feature type="region of interest" description="Disordered" evidence="11">
    <location>
        <begin position="1672"/>
        <end position="1699"/>
    </location>
</feature>
<dbReference type="CDD" id="cd17982">
    <property type="entry name" value="DEXHc_DHX37"/>
    <property type="match status" value="1"/>
</dbReference>
<keyword evidence="12" id="KW-1133">Transmembrane helix</keyword>
<feature type="compositionally biased region" description="Polar residues" evidence="11">
    <location>
        <begin position="751"/>
        <end position="767"/>
    </location>
</feature>
<dbReference type="Pfam" id="PF04408">
    <property type="entry name" value="WHD_HA2"/>
    <property type="match status" value="1"/>
</dbReference>
<dbReference type="Gene3D" id="1.20.120.1080">
    <property type="match status" value="1"/>
</dbReference>
<feature type="transmembrane region" description="Helical" evidence="12">
    <location>
        <begin position="1019"/>
        <end position="1040"/>
    </location>
</feature>
<dbReference type="InterPro" id="IPR036872">
    <property type="entry name" value="CH_dom_sf"/>
</dbReference>
<evidence type="ECO:0000256" key="12">
    <source>
        <dbReference type="SAM" id="Phobius"/>
    </source>
</evidence>
<feature type="compositionally biased region" description="Acidic residues" evidence="11">
    <location>
        <begin position="2302"/>
        <end position="2316"/>
    </location>
</feature>
<feature type="region of interest" description="Disordered" evidence="11">
    <location>
        <begin position="1519"/>
        <end position="1560"/>
    </location>
</feature>
<keyword evidence="4" id="KW-0547">Nucleotide-binding</keyword>
<dbReference type="InterPro" id="IPR002464">
    <property type="entry name" value="DNA/RNA_helicase_DEAH_CS"/>
</dbReference>
<proteinExistence type="inferred from homology"/>
<dbReference type="STRING" id="112268.A0A182VZW3"/>
<comment type="similarity">
    <text evidence="1">Belongs to the DEAD box helicase family. DEAH subfamily.</text>
</comment>
<feature type="compositionally biased region" description="Polar residues" evidence="11">
    <location>
        <begin position="1724"/>
        <end position="1734"/>
    </location>
</feature>
<evidence type="ECO:0000256" key="10">
    <source>
        <dbReference type="SAM" id="Coils"/>
    </source>
</evidence>
<evidence type="ECO:0000256" key="11">
    <source>
        <dbReference type="SAM" id="MobiDB-lite"/>
    </source>
</evidence>
<dbReference type="Pfam" id="PF00307">
    <property type="entry name" value="CH"/>
    <property type="match status" value="1"/>
</dbReference>
<evidence type="ECO:0000256" key="5">
    <source>
        <dbReference type="ARBA" id="ARBA00022801"/>
    </source>
</evidence>
<dbReference type="PROSITE" id="PS51192">
    <property type="entry name" value="HELICASE_ATP_BIND_1"/>
    <property type="match status" value="1"/>
</dbReference>
<dbReference type="SUPFAM" id="SSF47576">
    <property type="entry name" value="Calponin-homology domain, CH-domain"/>
    <property type="match status" value="1"/>
</dbReference>
<keyword evidence="7" id="KW-0067">ATP-binding</keyword>
<feature type="region of interest" description="Disordered" evidence="11">
    <location>
        <begin position="2279"/>
        <end position="2367"/>
    </location>
</feature>
<feature type="transmembrane region" description="Helical" evidence="12">
    <location>
        <begin position="951"/>
        <end position="971"/>
    </location>
</feature>
<feature type="transmembrane region" description="Helical" evidence="12">
    <location>
        <begin position="983"/>
        <end position="1007"/>
    </location>
</feature>
<dbReference type="PANTHER" id="PTHR18934">
    <property type="entry name" value="ATP-DEPENDENT RNA HELICASE"/>
    <property type="match status" value="1"/>
</dbReference>
<feature type="region of interest" description="Disordered" evidence="11">
    <location>
        <begin position="289"/>
        <end position="309"/>
    </location>
</feature>
<feature type="region of interest" description="Disordered" evidence="11">
    <location>
        <begin position="1928"/>
        <end position="1951"/>
    </location>
</feature>
<dbReference type="SMART" id="SM00033">
    <property type="entry name" value="CH"/>
    <property type="match status" value="1"/>
</dbReference>
<dbReference type="VEuPathDB" id="VectorBase:AMIN003619"/>
<evidence type="ECO:0000256" key="2">
    <source>
        <dbReference type="ARBA" id="ARBA00009452"/>
    </source>
</evidence>
<dbReference type="PROSITE" id="PS50021">
    <property type="entry name" value="CH"/>
    <property type="match status" value="1"/>
</dbReference>
<feature type="compositionally biased region" description="Low complexity" evidence="11">
    <location>
        <begin position="1752"/>
        <end position="1765"/>
    </location>
</feature>
<feature type="domain" description="Helicase C-terminal" evidence="15">
    <location>
        <begin position="2671"/>
        <end position="2877"/>
    </location>
</feature>
<feature type="region of interest" description="Disordered" evidence="11">
    <location>
        <begin position="886"/>
        <end position="906"/>
    </location>
</feature>
<dbReference type="GO" id="GO:0005524">
    <property type="term" value="F:ATP binding"/>
    <property type="evidence" value="ECO:0007669"/>
    <property type="project" value="UniProtKB-KW"/>
</dbReference>
<evidence type="ECO:0000259" key="13">
    <source>
        <dbReference type="PROSITE" id="PS50021"/>
    </source>
</evidence>
<dbReference type="InterPro" id="IPR001650">
    <property type="entry name" value="Helicase_C-like"/>
</dbReference>
<dbReference type="Gene3D" id="1.10.418.10">
    <property type="entry name" value="Calponin-like domain"/>
    <property type="match status" value="1"/>
</dbReference>
<dbReference type="GO" id="GO:0000462">
    <property type="term" value="P:maturation of SSU-rRNA from tricistronic rRNA transcript (SSU-rRNA, 5.8S rRNA, LSU-rRNA)"/>
    <property type="evidence" value="ECO:0007669"/>
    <property type="project" value="TreeGrafter"/>
</dbReference>
<dbReference type="FunFam" id="3.40.50.300:FF:000637">
    <property type="entry name" value="ATP-dependent RNA helicase DHX37/DHR1"/>
    <property type="match status" value="1"/>
</dbReference>
<dbReference type="Proteomes" id="UP000075920">
    <property type="component" value="Unassembled WGS sequence"/>
</dbReference>
<feature type="compositionally biased region" description="Basic and acidic residues" evidence="11">
    <location>
        <begin position="888"/>
        <end position="898"/>
    </location>
</feature>
<dbReference type="Pfam" id="PF00270">
    <property type="entry name" value="DEAD"/>
    <property type="match status" value="1"/>
</dbReference>
<dbReference type="FunFam" id="1.20.120.1080:FF:000042">
    <property type="entry name" value="probable ATP-dependent RNA helicase kurz"/>
    <property type="match status" value="1"/>
</dbReference>
<feature type="compositionally biased region" description="Polar residues" evidence="11">
    <location>
        <begin position="1672"/>
        <end position="1683"/>
    </location>
</feature>
<evidence type="ECO:0000313" key="16">
    <source>
        <dbReference type="EnsemblMetazoa" id="AMIN003619-PA"/>
    </source>
</evidence>
<dbReference type="InterPro" id="IPR001715">
    <property type="entry name" value="CH_dom"/>
</dbReference>
<feature type="compositionally biased region" description="Acidic residues" evidence="11">
    <location>
        <begin position="1575"/>
        <end position="1591"/>
    </location>
</feature>
<dbReference type="PANTHER" id="PTHR18934:SF99">
    <property type="entry name" value="ATP-DEPENDENT RNA HELICASE DHX37-RELATED"/>
    <property type="match status" value="1"/>
</dbReference>
<feature type="region of interest" description="Disordered" evidence="11">
    <location>
        <begin position="163"/>
        <end position="224"/>
    </location>
</feature>
<feature type="compositionally biased region" description="Basic residues" evidence="11">
    <location>
        <begin position="192"/>
        <end position="220"/>
    </location>
</feature>
<reference evidence="16" key="2">
    <citation type="submission" date="2020-05" db="UniProtKB">
        <authorList>
            <consortium name="EnsemblMetazoa"/>
        </authorList>
    </citation>
    <scope>IDENTIFICATION</scope>
    <source>
        <strain evidence="16">MINIMUS1</strain>
    </source>
</reference>
<dbReference type="Pfam" id="PF07717">
    <property type="entry name" value="OB_NTP_bind"/>
    <property type="match status" value="1"/>
</dbReference>
<feature type="compositionally biased region" description="Low complexity" evidence="11">
    <location>
        <begin position="830"/>
        <end position="850"/>
    </location>
</feature>
<dbReference type="Gene3D" id="3.40.50.300">
    <property type="entry name" value="P-loop containing nucleotide triphosphate hydrolases"/>
    <property type="match status" value="3"/>
</dbReference>
<feature type="region of interest" description="Disordered" evidence="11">
    <location>
        <begin position="601"/>
        <end position="641"/>
    </location>
</feature>
<evidence type="ECO:0000256" key="1">
    <source>
        <dbReference type="ARBA" id="ARBA00008792"/>
    </source>
</evidence>
<feature type="transmembrane region" description="Helical" evidence="12">
    <location>
        <begin position="918"/>
        <end position="939"/>
    </location>
</feature>
<dbReference type="GO" id="GO:0003724">
    <property type="term" value="F:RNA helicase activity"/>
    <property type="evidence" value="ECO:0007669"/>
    <property type="project" value="UniProtKB-EC"/>
</dbReference>
<feature type="compositionally biased region" description="Acidic residues" evidence="11">
    <location>
        <begin position="625"/>
        <end position="634"/>
    </location>
</feature>
<keyword evidence="8 10" id="KW-0175">Coiled coil</keyword>
<evidence type="ECO:0000256" key="7">
    <source>
        <dbReference type="ARBA" id="ARBA00022840"/>
    </source>
</evidence>
<feature type="region of interest" description="Disordered" evidence="11">
    <location>
        <begin position="1724"/>
        <end position="1782"/>
    </location>
</feature>
<dbReference type="GO" id="GO:0005730">
    <property type="term" value="C:nucleolus"/>
    <property type="evidence" value="ECO:0007669"/>
    <property type="project" value="TreeGrafter"/>
</dbReference>
<dbReference type="GO" id="GO:0016787">
    <property type="term" value="F:hydrolase activity"/>
    <property type="evidence" value="ECO:0007669"/>
    <property type="project" value="UniProtKB-KW"/>
</dbReference>
<evidence type="ECO:0000256" key="6">
    <source>
        <dbReference type="ARBA" id="ARBA00022806"/>
    </source>
</evidence>
<dbReference type="SMART" id="SM00487">
    <property type="entry name" value="DEXDc"/>
    <property type="match status" value="1"/>
</dbReference>
<evidence type="ECO:0000256" key="3">
    <source>
        <dbReference type="ARBA" id="ARBA00012552"/>
    </source>
</evidence>
<dbReference type="CDD" id="cd18791">
    <property type="entry name" value="SF2_C_RHA"/>
    <property type="match status" value="1"/>
</dbReference>
<feature type="domain" description="Helicase ATP-binding" evidence="14">
    <location>
        <begin position="2403"/>
        <end position="2570"/>
    </location>
</feature>
<dbReference type="InterPro" id="IPR011545">
    <property type="entry name" value="DEAD/DEAH_box_helicase_dom"/>
</dbReference>
<dbReference type="PROSITE" id="PS00690">
    <property type="entry name" value="DEAH_ATP_HELICASE"/>
    <property type="match status" value="1"/>
</dbReference>
<feature type="compositionally biased region" description="Polar residues" evidence="11">
    <location>
        <begin position="816"/>
        <end position="825"/>
    </location>
</feature>
<keyword evidence="12" id="KW-0472">Membrane</keyword>
<dbReference type="InterPro" id="IPR027417">
    <property type="entry name" value="P-loop_NTPase"/>
</dbReference>
<dbReference type="SUPFAM" id="SSF52540">
    <property type="entry name" value="P-loop containing nucleoside triphosphate hydrolases"/>
    <property type="match status" value="1"/>
</dbReference>
<feature type="compositionally biased region" description="Polar residues" evidence="11">
    <location>
        <begin position="169"/>
        <end position="184"/>
    </location>
</feature>
<evidence type="ECO:0000259" key="15">
    <source>
        <dbReference type="PROSITE" id="PS51194"/>
    </source>
</evidence>
<dbReference type="InterPro" id="IPR056371">
    <property type="entry name" value="DHX37-like_C"/>
</dbReference>
<dbReference type="SMART" id="SM00490">
    <property type="entry name" value="HELICc"/>
    <property type="match status" value="1"/>
</dbReference>
<accession>A0A182VZW3</accession>
<evidence type="ECO:0000256" key="4">
    <source>
        <dbReference type="ARBA" id="ARBA00022741"/>
    </source>
</evidence>
<evidence type="ECO:0000313" key="17">
    <source>
        <dbReference type="Proteomes" id="UP000075920"/>
    </source>
</evidence>
<dbReference type="PROSITE" id="PS51194">
    <property type="entry name" value="HELICASE_CTER"/>
    <property type="match status" value="1"/>
</dbReference>
<reference evidence="17" key="1">
    <citation type="submission" date="2013-03" db="EMBL/GenBank/DDBJ databases">
        <title>The Genome Sequence of Anopheles minimus MINIMUS1.</title>
        <authorList>
            <consortium name="The Broad Institute Genomics Platform"/>
            <person name="Neafsey D.E."/>
            <person name="Walton C."/>
            <person name="Walker B."/>
            <person name="Young S.K."/>
            <person name="Zeng Q."/>
            <person name="Gargeya S."/>
            <person name="Fitzgerald M."/>
            <person name="Haas B."/>
            <person name="Abouelleil A."/>
            <person name="Allen A.W."/>
            <person name="Alvarado L."/>
            <person name="Arachchi H.M."/>
            <person name="Berlin A.M."/>
            <person name="Chapman S.B."/>
            <person name="Gainer-Dewar J."/>
            <person name="Goldberg J."/>
            <person name="Griggs A."/>
            <person name="Gujja S."/>
            <person name="Hansen M."/>
            <person name="Howarth C."/>
            <person name="Imamovic A."/>
            <person name="Ireland A."/>
            <person name="Larimer J."/>
            <person name="McCowan C."/>
            <person name="Murphy C."/>
            <person name="Pearson M."/>
            <person name="Poon T.W."/>
            <person name="Priest M."/>
            <person name="Roberts A."/>
            <person name="Saif S."/>
            <person name="Shea T."/>
            <person name="Sisk P."/>
            <person name="Sykes S."/>
            <person name="Wortman J."/>
            <person name="Nusbaum C."/>
            <person name="Birren B."/>
        </authorList>
    </citation>
    <scope>NUCLEOTIDE SEQUENCE [LARGE SCALE GENOMIC DNA]</scope>
    <source>
        <strain evidence="17">MINIMUS1</strain>
    </source>
</reference>
<feature type="compositionally biased region" description="Low complexity" evidence="11">
    <location>
        <begin position="1610"/>
        <end position="1623"/>
    </location>
</feature>
<dbReference type="FunFam" id="1.10.418.10:FF:000020">
    <property type="entry name" value="Cytospin-A isoform 1"/>
    <property type="match status" value="1"/>
</dbReference>
<keyword evidence="6" id="KW-0347">Helicase</keyword>
<evidence type="ECO:0000256" key="8">
    <source>
        <dbReference type="ARBA" id="ARBA00023054"/>
    </source>
</evidence>
<comment type="catalytic activity">
    <reaction evidence="9">
        <text>ATP + H2O = ADP + phosphate + H(+)</text>
        <dbReference type="Rhea" id="RHEA:13065"/>
        <dbReference type="ChEBI" id="CHEBI:15377"/>
        <dbReference type="ChEBI" id="CHEBI:15378"/>
        <dbReference type="ChEBI" id="CHEBI:30616"/>
        <dbReference type="ChEBI" id="CHEBI:43474"/>
        <dbReference type="ChEBI" id="CHEBI:456216"/>
        <dbReference type="EC" id="3.6.4.13"/>
    </reaction>
</comment>
<feature type="domain" description="Calponin-homology (CH)" evidence="13">
    <location>
        <begin position="2012"/>
        <end position="2117"/>
    </location>
</feature>